<name>A0A7J7GWZ2_CAMSI</name>
<dbReference type="Gene3D" id="3.30.530.20">
    <property type="match status" value="1"/>
</dbReference>
<reference evidence="3" key="1">
    <citation type="journal article" date="2020" name="Nat. Commun.">
        <title>Genome assembly of wild tea tree DASZ reveals pedigree and selection history of tea varieties.</title>
        <authorList>
            <person name="Zhang W."/>
            <person name="Zhang Y."/>
            <person name="Qiu H."/>
            <person name="Guo Y."/>
            <person name="Wan H."/>
            <person name="Zhang X."/>
            <person name="Scossa F."/>
            <person name="Alseekh S."/>
            <person name="Zhang Q."/>
            <person name="Wang P."/>
            <person name="Xu L."/>
            <person name="Schmidt M.H."/>
            <person name="Jia X."/>
            <person name="Li D."/>
            <person name="Zhu A."/>
            <person name="Guo F."/>
            <person name="Chen W."/>
            <person name="Ni D."/>
            <person name="Usadel B."/>
            <person name="Fernie A.R."/>
            <person name="Wen W."/>
        </authorList>
    </citation>
    <scope>NUCLEOTIDE SEQUENCE [LARGE SCALE GENOMIC DNA]</scope>
    <source>
        <strain evidence="3">cv. G240</strain>
    </source>
</reference>
<accession>A0A7J7GWZ2</accession>
<dbReference type="GO" id="GO:0003824">
    <property type="term" value="F:catalytic activity"/>
    <property type="evidence" value="ECO:0007669"/>
    <property type="project" value="InterPro"/>
</dbReference>
<evidence type="ECO:0000313" key="3">
    <source>
        <dbReference type="Proteomes" id="UP000593564"/>
    </source>
</evidence>
<keyword evidence="1" id="KW-1133">Transmembrane helix</keyword>
<evidence type="ECO:0000256" key="1">
    <source>
        <dbReference type="SAM" id="Phobius"/>
    </source>
</evidence>
<keyword evidence="1" id="KW-0812">Transmembrane</keyword>
<comment type="caution">
    <text evidence="2">The sequence shown here is derived from an EMBL/GenBank/DDBJ whole genome shotgun (WGS) entry which is preliminary data.</text>
</comment>
<evidence type="ECO:0000313" key="2">
    <source>
        <dbReference type="EMBL" id="KAF5944016.1"/>
    </source>
</evidence>
<dbReference type="SUPFAM" id="SSF51621">
    <property type="entry name" value="Phosphoenolpyruvate/pyruvate domain"/>
    <property type="match status" value="1"/>
</dbReference>
<gene>
    <name evidence="2" type="ORF">HYC85_018093</name>
</gene>
<reference evidence="2 3" key="2">
    <citation type="submission" date="2020-07" db="EMBL/GenBank/DDBJ databases">
        <title>Genome assembly of wild tea tree DASZ reveals pedigree and selection history of tea varieties.</title>
        <authorList>
            <person name="Zhang W."/>
        </authorList>
    </citation>
    <scope>NUCLEOTIDE SEQUENCE [LARGE SCALE GENOMIC DNA]</scope>
    <source>
        <strain evidence="3">cv. G240</strain>
        <tissue evidence="2">Leaf</tissue>
    </source>
</reference>
<dbReference type="InterPro" id="IPR015813">
    <property type="entry name" value="Pyrv/PenolPyrv_kinase-like_dom"/>
</dbReference>
<dbReference type="InterPro" id="IPR023393">
    <property type="entry name" value="START-like_dom_sf"/>
</dbReference>
<keyword evidence="3" id="KW-1185">Reference proteome</keyword>
<dbReference type="AlphaFoldDB" id="A0A7J7GWZ2"/>
<dbReference type="EMBL" id="JACBKZ010000008">
    <property type="protein sequence ID" value="KAF5944016.1"/>
    <property type="molecule type" value="Genomic_DNA"/>
</dbReference>
<feature type="transmembrane region" description="Helical" evidence="1">
    <location>
        <begin position="23"/>
        <end position="44"/>
    </location>
</feature>
<sequence length="307" mass="33999">MVTVSPPPPTSSPPPPPLVTTTVRIATLVAALSLSLSLSLLYSLHRSSSNGDLKRADCDEKDQAARNINALETRSEDGQFIFALIVLSIFVQSTPRSSPITTLHQICRFNPALGSALRKMFGFASVYARSLIIKRKLNHEIKELGKMIFMLEGDEDYCNQLCCDAKLAWFLQVVEFALTLQEAGCFSVVLEYVLALVATAATSALRTPTIDGWISSLYLCLIEKWGLNRRYVHRLRNYRSVTTVHELECAGRIWTVAVESYVVDVPDGNTEEDTRLFADTIVRLNLQKLASVTKGLARDGDGKSQVM</sequence>
<protein>
    <submittedName>
        <fullName evidence="2">Uncharacterized protein</fullName>
    </submittedName>
</protein>
<organism evidence="2 3">
    <name type="scientific">Camellia sinensis</name>
    <name type="common">Tea plant</name>
    <name type="synonym">Thea sinensis</name>
    <dbReference type="NCBI Taxonomy" id="4442"/>
    <lineage>
        <taxon>Eukaryota</taxon>
        <taxon>Viridiplantae</taxon>
        <taxon>Streptophyta</taxon>
        <taxon>Embryophyta</taxon>
        <taxon>Tracheophyta</taxon>
        <taxon>Spermatophyta</taxon>
        <taxon>Magnoliopsida</taxon>
        <taxon>eudicotyledons</taxon>
        <taxon>Gunneridae</taxon>
        <taxon>Pentapetalae</taxon>
        <taxon>asterids</taxon>
        <taxon>Ericales</taxon>
        <taxon>Theaceae</taxon>
        <taxon>Camellia</taxon>
    </lineage>
</organism>
<proteinExistence type="predicted"/>
<dbReference type="Proteomes" id="UP000593564">
    <property type="component" value="Unassembled WGS sequence"/>
</dbReference>
<keyword evidence="1" id="KW-0472">Membrane</keyword>